<dbReference type="Proteomes" id="UP000436088">
    <property type="component" value="Unassembled WGS sequence"/>
</dbReference>
<dbReference type="AlphaFoldDB" id="A0A6A2YWZ5"/>
<dbReference type="EMBL" id="VEPZ02001265">
    <property type="protein sequence ID" value="KAE8683542.1"/>
    <property type="molecule type" value="Genomic_DNA"/>
</dbReference>
<organism evidence="1 2">
    <name type="scientific">Hibiscus syriacus</name>
    <name type="common">Rose of Sharon</name>
    <dbReference type="NCBI Taxonomy" id="106335"/>
    <lineage>
        <taxon>Eukaryota</taxon>
        <taxon>Viridiplantae</taxon>
        <taxon>Streptophyta</taxon>
        <taxon>Embryophyta</taxon>
        <taxon>Tracheophyta</taxon>
        <taxon>Spermatophyta</taxon>
        <taxon>Magnoliopsida</taxon>
        <taxon>eudicotyledons</taxon>
        <taxon>Gunneridae</taxon>
        <taxon>Pentapetalae</taxon>
        <taxon>rosids</taxon>
        <taxon>malvids</taxon>
        <taxon>Malvales</taxon>
        <taxon>Malvaceae</taxon>
        <taxon>Malvoideae</taxon>
        <taxon>Hibiscus</taxon>
    </lineage>
</organism>
<gene>
    <name evidence="1" type="ORF">F3Y22_tig00111200pilonHSYRG00029</name>
</gene>
<evidence type="ECO:0000313" key="1">
    <source>
        <dbReference type="EMBL" id="KAE8683542.1"/>
    </source>
</evidence>
<sequence length="69" mass="8287">MENCEAADEPDDMKQWRMRTTESMSRDTSFQKPVSCRRMFTQEHVKTYMHSAVDDDMKHMKNVLLRCNQ</sequence>
<name>A0A6A2YWZ5_HIBSY</name>
<protein>
    <submittedName>
        <fullName evidence="1">Uncharacterized protein</fullName>
    </submittedName>
</protein>
<reference evidence="1" key="1">
    <citation type="submission" date="2019-09" db="EMBL/GenBank/DDBJ databases">
        <title>Draft genome information of white flower Hibiscus syriacus.</title>
        <authorList>
            <person name="Kim Y.-M."/>
        </authorList>
    </citation>
    <scope>NUCLEOTIDE SEQUENCE [LARGE SCALE GENOMIC DNA]</scope>
    <source>
        <strain evidence="1">YM2019G1</strain>
    </source>
</reference>
<evidence type="ECO:0000313" key="2">
    <source>
        <dbReference type="Proteomes" id="UP000436088"/>
    </source>
</evidence>
<comment type="caution">
    <text evidence="1">The sequence shown here is derived from an EMBL/GenBank/DDBJ whole genome shotgun (WGS) entry which is preliminary data.</text>
</comment>
<keyword evidence="2" id="KW-1185">Reference proteome</keyword>
<proteinExistence type="predicted"/>
<accession>A0A6A2YWZ5</accession>